<comment type="caution">
    <text evidence="8">The sequence shown here is derived from an EMBL/GenBank/DDBJ whole genome shotgun (WGS) entry which is preliminary data.</text>
</comment>
<dbReference type="SUPFAM" id="SSF90229">
    <property type="entry name" value="CCCH zinc finger"/>
    <property type="match status" value="1"/>
</dbReference>
<proteinExistence type="predicted"/>
<feature type="domain" description="C3H1-type" evidence="7">
    <location>
        <begin position="109"/>
        <end position="136"/>
    </location>
</feature>
<evidence type="ECO:0000259" key="7">
    <source>
        <dbReference type="PROSITE" id="PS50103"/>
    </source>
</evidence>
<dbReference type="Pfam" id="PF23182">
    <property type="entry name" value="PABC_AtC3H46"/>
    <property type="match status" value="1"/>
</dbReference>
<dbReference type="GO" id="GO:0003723">
    <property type="term" value="F:RNA binding"/>
    <property type="evidence" value="ECO:0007669"/>
    <property type="project" value="UniProtKB-KW"/>
</dbReference>
<evidence type="ECO:0000256" key="5">
    <source>
        <dbReference type="ARBA" id="ARBA00023125"/>
    </source>
</evidence>
<keyword evidence="1 6" id="KW-0479">Metal-binding</keyword>
<evidence type="ECO:0000256" key="3">
    <source>
        <dbReference type="ARBA" id="ARBA00022833"/>
    </source>
</evidence>
<evidence type="ECO:0000313" key="8">
    <source>
        <dbReference type="EMBL" id="KAF5952896.1"/>
    </source>
</evidence>
<evidence type="ECO:0000313" key="9">
    <source>
        <dbReference type="Proteomes" id="UP000593564"/>
    </source>
</evidence>
<dbReference type="Gene3D" id="4.10.1000.10">
    <property type="entry name" value="Zinc finger, CCCH-type"/>
    <property type="match status" value="1"/>
</dbReference>
<feature type="zinc finger region" description="C3H1-type" evidence="6">
    <location>
        <begin position="109"/>
        <end position="136"/>
    </location>
</feature>
<keyword evidence="5" id="KW-0238">DNA-binding</keyword>
<evidence type="ECO:0000256" key="6">
    <source>
        <dbReference type="PROSITE-ProRule" id="PRU00723"/>
    </source>
</evidence>
<dbReference type="GO" id="GO:0008270">
    <property type="term" value="F:zinc ion binding"/>
    <property type="evidence" value="ECO:0007669"/>
    <property type="project" value="UniProtKB-KW"/>
</dbReference>
<keyword evidence="3 6" id="KW-0862">Zinc</keyword>
<dbReference type="EMBL" id="JACBKZ010000004">
    <property type="protein sequence ID" value="KAF5952896.1"/>
    <property type="molecule type" value="Genomic_DNA"/>
</dbReference>
<dbReference type="PANTHER" id="PTHR24009:SF40">
    <property type="entry name" value="C3H1-TYPE DOMAIN-CONTAINING PROTEIN"/>
    <property type="match status" value="1"/>
</dbReference>
<sequence>MDSFEASNIVFSRIWKFEPENVTKKIIGYLLLQDRGHEMIRLAFGPDTLIHNLIYKTKIQLGLVSKPVVSPPISPLMNLANPGISAFSSDYYYPEATCARSPWSPTLSEFPTKACHYFNKGFCKHGSNCRYFHGQPFPESLTQMCSPSTNDVVNEDLIFSPRSLEKLEFEII</sequence>
<dbReference type="AlphaFoldDB" id="A0A7J7HLS7"/>
<dbReference type="PANTHER" id="PTHR24009">
    <property type="entry name" value="RNA-BINDING (RRM/RBD/RNP MOTIFS)"/>
    <property type="match status" value="1"/>
</dbReference>
<organism evidence="8 9">
    <name type="scientific">Camellia sinensis</name>
    <name type="common">Tea plant</name>
    <name type="synonym">Thea sinensis</name>
    <dbReference type="NCBI Taxonomy" id="4442"/>
    <lineage>
        <taxon>Eukaryota</taxon>
        <taxon>Viridiplantae</taxon>
        <taxon>Streptophyta</taxon>
        <taxon>Embryophyta</taxon>
        <taxon>Tracheophyta</taxon>
        <taxon>Spermatophyta</taxon>
        <taxon>Magnoliopsida</taxon>
        <taxon>eudicotyledons</taxon>
        <taxon>Gunneridae</taxon>
        <taxon>Pentapetalae</taxon>
        <taxon>asterids</taxon>
        <taxon>Ericales</taxon>
        <taxon>Theaceae</taxon>
        <taxon>Camellia</taxon>
    </lineage>
</organism>
<dbReference type="PROSITE" id="PS50103">
    <property type="entry name" value="ZF_C3H1"/>
    <property type="match status" value="1"/>
</dbReference>
<dbReference type="InterPro" id="IPR000571">
    <property type="entry name" value="Znf_CCCH"/>
</dbReference>
<name>A0A7J7HLS7_CAMSI</name>
<gene>
    <name evidence="8" type="ORF">HYC85_010840</name>
</gene>
<dbReference type="InterPro" id="IPR036855">
    <property type="entry name" value="Znf_CCCH_sf"/>
</dbReference>
<dbReference type="GO" id="GO:0003677">
    <property type="term" value="F:DNA binding"/>
    <property type="evidence" value="ECO:0007669"/>
    <property type="project" value="UniProtKB-KW"/>
</dbReference>
<evidence type="ECO:0000256" key="1">
    <source>
        <dbReference type="ARBA" id="ARBA00022723"/>
    </source>
</evidence>
<dbReference type="Proteomes" id="UP000593564">
    <property type="component" value="Unassembled WGS sequence"/>
</dbReference>
<dbReference type="InterPro" id="IPR056276">
    <property type="entry name" value="AtC3H46-like_PABC-like"/>
</dbReference>
<evidence type="ECO:0000256" key="2">
    <source>
        <dbReference type="ARBA" id="ARBA00022771"/>
    </source>
</evidence>
<dbReference type="Pfam" id="PF00642">
    <property type="entry name" value="zf-CCCH"/>
    <property type="match status" value="1"/>
</dbReference>
<keyword evidence="9" id="KW-1185">Reference proteome</keyword>
<accession>A0A7J7HLS7</accession>
<protein>
    <recommendedName>
        <fullName evidence="7">C3H1-type domain-containing protein</fullName>
    </recommendedName>
</protein>
<keyword evidence="2 6" id="KW-0863">Zinc-finger</keyword>
<keyword evidence="4" id="KW-0694">RNA-binding</keyword>
<evidence type="ECO:0000256" key="4">
    <source>
        <dbReference type="ARBA" id="ARBA00022884"/>
    </source>
</evidence>
<reference evidence="8 9" key="2">
    <citation type="submission" date="2020-07" db="EMBL/GenBank/DDBJ databases">
        <title>Genome assembly of wild tea tree DASZ reveals pedigree and selection history of tea varieties.</title>
        <authorList>
            <person name="Zhang W."/>
        </authorList>
    </citation>
    <scope>NUCLEOTIDE SEQUENCE [LARGE SCALE GENOMIC DNA]</scope>
    <source>
        <strain evidence="9">cv. G240</strain>
        <tissue evidence="8">Leaf</tissue>
    </source>
</reference>
<reference evidence="9" key="1">
    <citation type="journal article" date="2020" name="Nat. Commun.">
        <title>Genome assembly of wild tea tree DASZ reveals pedigree and selection history of tea varieties.</title>
        <authorList>
            <person name="Zhang W."/>
            <person name="Zhang Y."/>
            <person name="Qiu H."/>
            <person name="Guo Y."/>
            <person name="Wan H."/>
            <person name="Zhang X."/>
            <person name="Scossa F."/>
            <person name="Alseekh S."/>
            <person name="Zhang Q."/>
            <person name="Wang P."/>
            <person name="Xu L."/>
            <person name="Schmidt M.H."/>
            <person name="Jia X."/>
            <person name="Li D."/>
            <person name="Zhu A."/>
            <person name="Guo F."/>
            <person name="Chen W."/>
            <person name="Ni D."/>
            <person name="Usadel B."/>
            <person name="Fernie A.R."/>
            <person name="Wen W."/>
        </authorList>
    </citation>
    <scope>NUCLEOTIDE SEQUENCE [LARGE SCALE GENOMIC DNA]</scope>
    <source>
        <strain evidence="9">cv. G240</strain>
    </source>
</reference>